<dbReference type="RefSeq" id="WP_199110451.1">
    <property type="nucleotide sequence ID" value="NZ_JAHWXQ010000003.1"/>
</dbReference>
<feature type="domain" description="Outer membrane protein beta-barrel" evidence="2">
    <location>
        <begin position="23"/>
        <end position="206"/>
    </location>
</feature>
<keyword evidence="4" id="KW-1185">Reference proteome</keyword>
<accession>A0ABS6XD70</accession>
<feature type="chain" id="PRO_5047409208" evidence="1">
    <location>
        <begin position="22"/>
        <end position="226"/>
    </location>
</feature>
<evidence type="ECO:0000259" key="2">
    <source>
        <dbReference type="Pfam" id="PF13568"/>
    </source>
</evidence>
<name>A0ABS6XD70_9BACT</name>
<keyword evidence="1" id="KW-0732">Signal</keyword>
<comment type="caution">
    <text evidence="3">The sequence shown here is derived from an EMBL/GenBank/DDBJ whole genome shotgun (WGS) entry which is preliminary data.</text>
</comment>
<dbReference type="InterPro" id="IPR011250">
    <property type="entry name" value="OMP/PagP_B-barrel"/>
</dbReference>
<feature type="signal peptide" evidence="1">
    <location>
        <begin position="1"/>
        <end position="21"/>
    </location>
</feature>
<dbReference type="Pfam" id="PF13568">
    <property type="entry name" value="OMP_b-brl_2"/>
    <property type="match status" value="1"/>
</dbReference>
<evidence type="ECO:0000313" key="3">
    <source>
        <dbReference type="EMBL" id="MBW3365947.1"/>
    </source>
</evidence>
<dbReference type="InterPro" id="IPR025665">
    <property type="entry name" value="Beta-barrel_OMP_2"/>
</dbReference>
<evidence type="ECO:0000313" key="4">
    <source>
        <dbReference type="Proteomes" id="UP000774935"/>
    </source>
</evidence>
<protein>
    <submittedName>
        <fullName evidence="3">PorT family protein</fullName>
    </submittedName>
</protein>
<evidence type="ECO:0000256" key="1">
    <source>
        <dbReference type="SAM" id="SignalP"/>
    </source>
</evidence>
<proteinExistence type="predicted"/>
<dbReference type="SUPFAM" id="SSF56925">
    <property type="entry name" value="OMPA-like"/>
    <property type="match status" value="1"/>
</dbReference>
<reference evidence="3 4" key="1">
    <citation type="submission" date="2021-07" db="EMBL/GenBank/DDBJ databases">
        <authorList>
            <person name="Kim M.K."/>
        </authorList>
    </citation>
    <scope>NUCLEOTIDE SEQUENCE [LARGE SCALE GENOMIC DNA]</scope>
    <source>
        <strain evidence="3 4">HLY7-15</strain>
    </source>
</reference>
<sequence length="226" mass="24960">MKKIFLLIAVVLGFAATKVNAQQAQPIRFGVRVGANLSNWQGETVNSAQNLIDLSDGNVNHKMREGVHAGLYMSIPLGSGFEIEPGLQYSQKGTRLTGKLPWVETEFLNANMTITNKSEYIELPVLAKLYVADGFHIFAGPQVAYLISNKVQAQASVLGFNAFNREWDMKNGFREMDFSVVGGVGYKFTNGLNLSAGYDYGLNTIDENANFETYNRTFKASVGYTF</sequence>
<dbReference type="Proteomes" id="UP000774935">
    <property type="component" value="Unassembled WGS sequence"/>
</dbReference>
<organism evidence="3 4">
    <name type="scientific">Pontibacter populi</name>
    <dbReference type="NCBI Taxonomy" id="890055"/>
    <lineage>
        <taxon>Bacteria</taxon>
        <taxon>Pseudomonadati</taxon>
        <taxon>Bacteroidota</taxon>
        <taxon>Cytophagia</taxon>
        <taxon>Cytophagales</taxon>
        <taxon>Hymenobacteraceae</taxon>
        <taxon>Pontibacter</taxon>
    </lineage>
</organism>
<dbReference type="EMBL" id="JAHWXQ010000003">
    <property type="protein sequence ID" value="MBW3365947.1"/>
    <property type="molecule type" value="Genomic_DNA"/>
</dbReference>
<gene>
    <name evidence="3" type="ORF">KYK27_12875</name>
</gene>